<feature type="region of interest" description="Disordered" evidence="1">
    <location>
        <begin position="106"/>
        <end position="170"/>
    </location>
</feature>
<proteinExistence type="predicted"/>
<sequence length="306" mass="34298">MALEKDFDLLDGYIRNTLSADDKAAFEQKLQADPNLKREYNLQQKIAEGIRKARVAELKSMLNNVPIPSSYGTEISVGAKTLIGLVAAGLVATGIYFYLDQKEETTAAEQQPITKTEQPVEVQKEIEQPTPEPETNSTPSTAVPESEKPKEQPSSVVVEKKQPAVKETTSVSKPVVVAPKQKDSLSKPEINVFDPSEETETKAIENKTATESTPKSAKSSLMVKTDSKNKKYNFHYQFKNGELYLYGPFDKKLIEIMEFFSENKHTVFLFHENKYYLLNEANEKVKPLAAISDPALIKKLKEHRGN</sequence>
<name>A0A1T5JXI8_9BACT</name>
<dbReference type="OrthoDB" id="663481at2"/>
<feature type="compositionally biased region" description="Polar residues" evidence="1">
    <location>
        <begin position="207"/>
        <end position="219"/>
    </location>
</feature>
<feature type="compositionally biased region" description="Polar residues" evidence="1">
    <location>
        <begin position="107"/>
        <end position="117"/>
    </location>
</feature>
<evidence type="ECO:0000256" key="1">
    <source>
        <dbReference type="SAM" id="MobiDB-lite"/>
    </source>
</evidence>
<dbReference type="EMBL" id="FUZU01000001">
    <property type="protein sequence ID" value="SKC56262.1"/>
    <property type="molecule type" value="Genomic_DNA"/>
</dbReference>
<organism evidence="2 3">
    <name type="scientific">Ohtaekwangia koreensis</name>
    <dbReference type="NCBI Taxonomy" id="688867"/>
    <lineage>
        <taxon>Bacteria</taxon>
        <taxon>Pseudomonadati</taxon>
        <taxon>Bacteroidota</taxon>
        <taxon>Cytophagia</taxon>
        <taxon>Cytophagales</taxon>
        <taxon>Fulvivirgaceae</taxon>
        <taxon>Ohtaekwangia</taxon>
    </lineage>
</organism>
<dbReference type="Proteomes" id="UP000190961">
    <property type="component" value="Unassembled WGS sequence"/>
</dbReference>
<accession>A0A1T5JXI8</accession>
<evidence type="ECO:0000313" key="3">
    <source>
        <dbReference type="Proteomes" id="UP000190961"/>
    </source>
</evidence>
<feature type="region of interest" description="Disordered" evidence="1">
    <location>
        <begin position="195"/>
        <end position="221"/>
    </location>
</feature>
<protein>
    <submittedName>
        <fullName evidence="2">Uncharacterized protein</fullName>
    </submittedName>
</protein>
<gene>
    <name evidence="2" type="ORF">SAMN05660236_1600</name>
</gene>
<dbReference type="RefSeq" id="WP_079686142.1">
    <property type="nucleotide sequence ID" value="NZ_FUZU01000001.1"/>
</dbReference>
<reference evidence="2 3" key="1">
    <citation type="submission" date="2017-02" db="EMBL/GenBank/DDBJ databases">
        <authorList>
            <person name="Peterson S.W."/>
        </authorList>
    </citation>
    <scope>NUCLEOTIDE SEQUENCE [LARGE SCALE GENOMIC DNA]</scope>
    <source>
        <strain evidence="2 3">DSM 25262</strain>
    </source>
</reference>
<evidence type="ECO:0000313" key="2">
    <source>
        <dbReference type="EMBL" id="SKC56262.1"/>
    </source>
</evidence>
<dbReference type="STRING" id="688867.SAMN05660236_1600"/>
<dbReference type="AlphaFoldDB" id="A0A1T5JXI8"/>
<keyword evidence="3" id="KW-1185">Reference proteome</keyword>